<feature type="modified residue" description="4-aspartylphosphate" evidence="2">
    <location>
        <position position="20"/>
    </location>
</feature>
<dbReference type="PROSITE" id="PS50110">
    <property type="entry name" value="RESPONSE_REGULATORY"/>
    <property type="match status" value="1"/>
</dbReference>
<evidence type="ECO:0000313" key="5">
    <source>
        <dbReference type="Proteomes" id="UP001620514"/>
    </source>
</evidence>
<evidence type="ECO:0000256" key="1">
    <source>
        <dbReference type="ARBA" id="ARBA00022553"/>
    </source>
</evidence>
<dbReference type="PANTHER" id="PTHR44591">
    <property type="entry name" value="STRESS RESPONSE REGULATOR PROTEIN 1"/>
    <property type="match status" value="1"/>
</dbReference>
<gene>
    <name evidence="4" type="ORF">ABH943_003610</name>
</gene>
<dbReference type="RefSeq" id="WP_404608334.1">
    <property type="nucleotide sequence ID" value="NZ_JBIYDN010000010.1"/>
</dbReference>
<sequence length="92" mass="10511">MRPVHASLCKQFKPEVVLLDIGPPEMDGYEVARRIRSMPERHDTLLIAHSGYGEEEHLQRATQAGFDHPLIKPADRSQLNALAALCRERRIR</sequence>
<evidence type="ECO:0000256" key="2">
    <source>
        <dbReference type="PROSITE-ProRule" id="PRU00169"/>
    </source>
</evidence>
<organism evidence="4 5">
    <name type="scientific">Caballeronia udeis</name>
    <dbReference type="NCBI Taxonomy" id="1232866"/>
    <lineage>
        <taxon>Bacteria</taxon>
        <taxon>Pseudomonadati</taxon>
        <taxon>Pseudomonadota</taxon>
        <taxon>Betaproteobacteria</taxon>
        <taxon>Burkholderiales</taxon>
        <taxon>Burkholderiaceae</taxon>
        <taxon>Caballeronia</taxon>
    </lineage>
</organism>
<evidence type="ECO:0000313" key="4">
    <source>
        <dbReference type="EMBL" id="MFK4443588.1"/>
    </source>
</evidence>
<name>A0ABW8MIT2_9BURK</name>
<dbReference type="SUPFAM" id="SSF52172">
    <property type="entry name" value="CheY-like"/>
    <property type="match status" value="1"/>
</dbReference>
<dbReference type="InterPro" id="IPR001789">
    <property type="entry name" value="Sig_transdc_resp-reg_receiver"/>
</dbReference>
<dbReference type="Gene3D" id="3.40.50.2300">
    <property type="match status" value="1"/>
</dbReference>
<dbReference type="InterPro" id="IPR011006">
    <property type="entry name" value="CheY-like_superfamily"/>
</dbReference>
<dbReference type="PANTHER" id="PTHR44591:SF3">
    <property type="entry name" value="RESPONSE REGULATORY DOMAIN-CONTAINING PROTEIN"/>
    <property type="match status" value="1"/>
</dbReference>
<comment type="caution">
    <text evidence="4">The sequence shown here is derived from an EMBL/GenBank/DDBJ whole genome shotgun (WGS) entry which is preliminary data.</text>
</comment>
<dbReference type="Proteomes" id="UP001620514">
    <property type="component" value="Unassembled WGS sequence"/>
</dbReference>
<protein>
    <submittedName>
        <fullName evidence="4">CheY-like chemotaxis protein</fullName>
    </submittedName>
</protein>
<feature type="domain" description="Response regulatory" evidence="3">
    <location>
        <begin position="1"/>
        <end position="87"/>
    </location>
</feature>
<dbReference type="EMBL" id="JBIYDN010000010">
    <property type="protein sequence ID" value="MFK4443588.1"/>
    <property type="molecule type" value="Genomic_DNA"/>
</dbReference>
<accession>A0ABW8MIT2</accession>
<dbReference type="Pfam" id="PF00072">
    <property type="entry name" value="Response_reg"/>
    <property type="match status" value="1"/>
</dbReference>
<keyword evidence="5" id="KW-1185">Reference proteome</keyword>
<dbReference type="InterPro" id="IPR050595">
    <property type="entry name" value="Bact_response_regulator"/>
</dbReference>
<reference evidence="4 5" key="1">
    <citation type="submission" date="2024-11" db="EMBL/GenBank/DDBJ databases">
        <title>Using genomics to understand microbial adaptation to soil warming.</title>
        <authorList>
            <person name="Deangelis K.M. PhD."/>
        </authorList>
    </citation>
    <scope>NUCLEOTIDE SEQUENCE [LARGE SCALE GENOMIC DNA]</scope>
    <source>
        <strain evidence="4 5">GAS97</strain>
    </source>
</reference>
<keyword evidence="1 2" id="KW-0597">Phosphoprotein</keyword>
<evidence type="ECO:0000259" key="3">
    <source>
        <dbReference type="PROSITE" id="PS50110"/>
    </source>
</evidence>
<proteinExistence type="predicted"/>